<dbReference type="InterPro" id="IPR036812">
    <property type="entry name" value="NAD(P)_OxRdtase_dom_sf"/>
</dbReference>
<dbReference type="GO" id="GO:0045290">
    <property type="term" value="F:D-arabinose 1-dehydrogenase [NAD(P)+] activity"/>
    <property type="evidence" value="ECO:0007669"/>
    <property type="project" value="TreeGrafter"/>
</dbReference>
<dbReference type="GO" id="GO:0070485">
    <property type="term" value="P:dehydro-D-arabinono-1,4-lactone biosynthetic process"/>
    <property type="evidence" value="ECO:0007669"/>
    <property type="project" value="TreeGrafter"/>
</dbReference>
<protein>
    <recommendedName>
        <fullName evidence="1">NADP-dependent oxidoreductase domain-containing protein</fullName>
    </recommendedName>
</protein>
<keyword evidence="3" id="KW-1185">Reference proteome</keyword>
<dbReference type="Gene3D" id="3.20.20.100">
    <property type="entry name" value="NADP-dependent oxidoreductase domain"/>
    <property type="match status" value="1"/>
</dbReference>
<evidence type="ECO:0000313" key="3">
    <source>
        <dbReference type="Proteomes" id="UP000603453"/>
    </source>
</evidence>
<feature type="domain" description="NADP-dependent oxidoreductase" evidence="1">
    <location>
        <begin position="14"/>
        <end position="292"/>
    </location>
</feature>
<dbReference type="InterPro" id="IPR023210">
    <property type="entry name" value="NADP_OxRdtase_dom"/>
</dbReference>
<dbReference type="GO" id="GO:0005829">
    <property type="term" value="C:cytosol"/>
    <property type="evidence" value="ECO:0007669"/>
    <property type="project" value="TreeGrafter"/>
</dbReference>
<dbReference type="InterPro" id="IPR020471">
    <property type="entry name" value="AKR"/>
</dbReference>
<comment type="caution">
    <text evidence="2">The sequence shown here is derived from an EMBL/GenBank/DDBJ whole genome shotgun (WGS) entry which is preliminary data.</text>
</comment>
<dbReference type="SUPFAM" id="SSF51430">
    <property type="entry name" value="NAD(P)-linked oxidoreductase"/>
    <property type="match status" value="1"/>
</dbReference>
<evidence type="ECO:0000259" key="1">
    <source>
        <dbReference type="Pfam" id="PF00248"/>
    </source>
</evidence>
<name>A0A8H7QTQ5_9FUNG</name>
<accession>A0A8H7QTQ5</accession>
<dbReference type="PANTHER" id="PTHR42686:SF1">
    <property type="entry name" value="GH17980P-RELATED"/>
    <property type="match status" value="1"/>
</dbReference>
<gene>
    <name evidence="2" type="ORF">INT47_004456</name>
</gene>
<dbReference type="PANTHER" id="PTHR42686">
    <property type="entry name" value="GH17980P-RELATED"/>
    <property type="match status" value="1"/>
</dbReference>
<evidence type="ECO:0000313" key="2">
    <source>
        <dbReference type="EMBL" id="KAG2198469.1"/>
    </source>
</evidence>
<dbReference type="Pfam" id="PF00248">
    <property type="entry name" value="Aldo_ket_red"/>
    <property type="match status" value="1"/>
</dbReference>
<proteinExistence type="predicted"/>
<dbReference type="EMBL" id="JAEPRD010000110">
    <property type="protein sequence ID" value="KAG2198469.1"/>
    <property type="molecule type" value="Genomic_DNA"/>
</dbReference>
<reference evidence="2" key="1">
    <citation type="submission" date="2020-12" db="EMBL/GenBank/DDBJ databases">
        <title>Metabolic potential, ecology and presence of endohyphal bacteria is reflected in genomic diversity of Mucoromycotina.</title>
        <authorList>
            <person name="Muszewska A."/>
            <person name="Okrasinska A."/>
            <person name="Steczkiewicz K."/>
            <person name="Drgas O."/>
            <person name="Orlowska M."/>
            <person name="Perlinska-Lenart U."/>
            <person name="Aleksandrzak-Piekarczyk T."/>
            <person name="Szatraj K."/>
            <person name="Zielenkiewicz U."/>
            <person name="Pilsyk S."/>
            <person name="Malc E."/>
            <person name="Mieczkowski P."/>
            <person name="Kruszewska J.S."/>
            <person name="Biernat P."/>
            <person name="Pawlowska J."/>
        </authorList>
    </citation>
    <scope>NUCLEOTIDE SEQUENCE</scope>
    <source>
        <strain evidence="2">WA0000017839</strain>
    </source>
</reference>
<dbReference type="OrthoDB" id="5286008at2759"/>
<organism evidence="2 3">
    <name type="scientific">Mucor saturninus</name>
    <dbReference type="NCBI Taxonomy" id="64648"/>
    <lineage>
        <taxon>Eukaryota</taxon>
        <taxon>Fungi</taxon>
        <taxon>Fungi incertae sedis</taxon>
        <taxon>Mucoromycota</taxon>
        <taxon>Mucoromycotina</taxon>
        <taxon>Mucoromycetes</taxon>
        <taxon>Mucorales</taxon>
        <taxon>Mucorineae</taxon>
        <taxon>Mucoraceae</taxon>
        <taxon>Mucor</taxon>
    </lineage>
</organism>
<dbReference type="Proteomes" id="UP000603453">
    <property type="component" value="Unassembled WGS sequence"/>
</dbReference>
<sequence>MSKPVSQEKFVPSEISFGGGALSGFYDSFEFSDIVDAFTEALDSGINSFDTSPYYGNSEILMGDAFKQIREKYPRENYYIATKMGRYGKTVHEMDYSAKKTYESVAESLKRLHTDYLDVVYAHDVEFVKFEEVVGKGQALEALFDLKAQGKIKYVGCSAYPLEVLLKVAEHQFAKGQPLDIILSYAHYTLQNTSLADYAPKFRAAGVKYIMSASPLCMALLRDEATPDWHPAHSGIREAADKAVSVTSKNNLSMANMANRFSFQGKDTFGLDSTVLGLARKSEVQDAVRTLKDVKERENSELENKVFEEIHKIFEPVKNFSWQSPTEVELALPKTL</sequence>
<dbReference type="AlphaFoldDB" id="A0A8H7QTQ5"/>